<gene>
    <name evidence="1" type="ORF">DES43_15710</name>
</gene>
<dbReference type="EMBL" id="SNZF01000057">
    <property type="protein sequence ID" value="TDR28860.1"/>
    <property type="molecule type" value="Genomic_DNA"/>
</dbReference>
<reference evidence="1 2" key="1">
    <citation type="submission" date="2019-03" db="EMBL/GenBank/DDBJ databases">
        <title>Genomic Encyclopedia of Type Strains, Phase IV (KMG-IV): sequencing the most valuable type-strain genomes for metagenomic binning, comparative biology and taxonomic classification.</title>
        <authorList>
            <person name="Goeker M."/>
        </authorList>
    </citation>
    <scope>NUCLEOTIDE SEQUENCE [LARGE SCALE GENOMIC DNA]</scope>
    <source>
        <strain evidence="1 2">DSM 11603</strain>
    </source>
</reference>
<dbReference type="Proteomes" id="UP000294958">
    <property type="component" value="Unassembled WGS sequence"/>
</dbReference>
<organism evidence="1 2">
    <name type="scientific">Aquamicrobium defluvii</name>
    <dbReference type="NCBI Taxonomy" id="69279"/>
    <lineage>
        <taxon>Bacteria</taxon>
        <taxon>Pseudomonadati</taxon>
        <taxon>Pseudomonadota</taxon>
        <taxon>Alphaproteobacteria</taxon>
        <taxon>Hyphomicrobiales</taxon>
        <taxon>Phyllobacteriaceae</taxon>
        <taxon>Aquamicrobium</taxon>
    </lineage>
</organism>
<dbReference type="AlphaFoldDB" id="A0A4R6Y4F1"/>
<name>A0A4R6Y4F1_9HYPH</name>
<keyword evidence="2" id="KW-1185">Reference proteome</keyword>
<comment type="caution">
    <text evidence="1">The sequence shown here is derived from an EMBL/GenBank/DDBJ whole genome shotgun (WGS) entry which is preliminary data.</text>
</comment>
<protein>
    <submittedName>
        <fullName evidence="1">Uncharacterized protein</fullName>
    </submittedName>
</protein>
<accession>A0A4R6Y4F1</accession>
<evidence type="ECO:0000313" key="2">
    <source>
        <dbReference type="Proteomes" id="UP000294958"/>
    </source>
</evidence>
<proteinExistence type="predicted"/>
<evidence type="ECO:0000313" key="1">
    <source>
        <dbReference type="EMBL" id="TDR28860.1"/>
    </source>
</evidence>
<sequence>MPGNDVGQALVDQATAQELLKLIHSIADPCEDIIAKAGDLAGDPSQPPEIQQASADLAATVEQLFQIAHYIMNATPRL</sequence>